<evidence type="ECO:0000313" key="8">
    <source>
        <dbReference type="Proteomes" id="UP000032458"/>
    </source>
</evidence>
<dbReference type="Gene3D" id="1.10.8.80">
    <property type="entry name" value="Magnesium chelatase subunit I, C-Terminal domain"/>
    <property type="match status" value="1"/>
</dbReference>
<dbReference type="PANTHER" id="PTHR35023:SF1">
    <property type="entry name" value="MG-PROTOPORPHYRIN IX CHELATASE"/>
    <property type="match status" value="1"/>
</dbReference>
<protein>
    <recommendedName>
        <fullName evidence="4">Mg-protoporphyrin IX chelatase</fullName>
    </recommendedName>
</protein>
<dbReference type="SMART" id="SM00382">
    <property type="entry name" value="AAA"/>
    <property type="match status" value="1"/>
</dbReference>
<evidence type="ECO:0000256" key="1">
    <source>
        <dbReference type="ARBA" id="ARBA00005799"/>
    </source>
</evidence>
<gene>
    <name evidence="7" type="ORF">SNA_10895</name>
</gene>
<dbReference type="InterPro" id="IPR012804">
    <property type="entry name" value="Cob_chelat_sub_put"/>
</dbReference>
<evidence type="ECO:0000259" key="6">
    <source>
        <dbReference type="PROSITE" id="PS50234"/>
    </source>
</evidence>
<feature type="compositionally biased region" description="Gly residues" evidence="5">
    <location>
        <begin position="361"/>
        <end position="370"/>
    </location>
</feature>
<evidence type="ECO:0000256" key="5">
    <source>
        <dbReference type="SAM" id="MobiDB-lite"/>
    </source>
</evidence>
<dbReference type="Pfam" id="PF13519">
    <property type="entry name" value="VWA_2"/>
    <property type="match status" value="1"/>
</dbReference>
<dbReference type="Pfam" id="PF01078">
    <property type="entry name" value="Mg_chelatase"/>
    <property type="match status" value="1"/>
</dbReference>
<name>A0A0D7CR52_9ACTN</name>
<evidence type="ECO:0000256" key="3">
    <source>
        <dbReference type="ARBA" id="ARBA00022840"/>
    </source>
</evidence>
<feature type="domain" description="VWFA" evidence="6">
    <location>
        <begin position="508"/>
        <end position="685"/>
    </location>
</feature>
<keyword evidence="2" id="KW-0547">Nucleotide-binding</keyword>
<dbReference type="GO" id="GO:0005524">
    <property type="term" value="F:ATP binding"/>
    <property type="evidence" value="ECO:0007669"/>
    <property type="project" value="UniProtKB-KW"/>
</dbReference>
<dbReference type="Pfam" id="PF17863">
    <property type="entry name" value="AAA_lid_2"/>
    <property type="match status" value="1"/>
</dbReference>
<feature type="compositionally biased region" description="Low complexity" evidence="5">
    <location>
        <begin position="403"/>
        <end position="423"/>
    </location>
</feature>
<dbReference type="PATRIC" id="fig|1240678.4.peg.2282"/>
<evidence type="ECO:0000256" key="2">
    <source>
        <dbReference type="ARBA" id="ARBA00022741"/>
    </source>
</evidence>
<dbReference type="InterPro" id="IPR052989">
    <property type="entry name" value="Mg-chelatase_DI-like"/>
</dbReference>
<dbReference type="InterPro" id="IPR041702">
    <property type="entry name" value="BchD/ChlD_VWA"/>
</dbReference>
<comment type="similarity">
    <text evidence="1">Belongs to the Mg-chelatase subunits D/I family.</text>
</comment>
<evidence type="ECO:0000313" key="7">
    <source>
        <dbReference type="EMBL" id="KIZ17892.1"/>
    </source>
</evidence>
<feature type="compositionally biased region" description="Basic residues" evidence="5">
    <location>
        <begin position="444"/>
        <end position="459"/>
    </location>
</feature>
<dbReference type="InterPro" id="IPR003593">
    <property type="entry name" value="AAA+_ATPase"/>
</dbReference>
<feature type="region of interest" description="Disordered" evidence="5">
    <location>
        <begin position="335"/>
        <end position="459"/>
    </location>
</feature>
<dbReference type="Gene3D" id="3.40.50.410">
    <property type="entry name" value="von Willebrand factor, type A domain"/>
    <property type="match status" value="1"/>
</dbReference>
<dbReference type="CDD" id="cd01451">
    <property type="entry name" value="vWA_Magnesium_chelatase"/>
    <property type="match status" value="1"/>
</dbReference>
<dbReference type="SUPFAM" id="SSF53300">
    <property type="entry name" value="vWA-like"/>
    <property type="match status" value="1"/>
</dbReference>
<keyword evidence="8" id="KW-1185">Reference proteome</keyword>
<organism evidence="7 8">
    <name type="scientific">Streptomyces natalensis ATCC 27448</name>
    <dbReference type="NCBI Taxonomy" id="1240678"/>
    <lineage>
        <taxon>Bacteria</taxon>
        <taxon>Bacillati</taxon>
        <taxon>Actinomycetota</taxon>
        <taxon>Actinomycetes</taxon>
        <taxon>Kitasatosporales</taxon>
        <taxon>Streptomycetaceae</taxon>
        <taxon>Streptomyces</taxon>
    </lineage>
</organism>
<evidence type="ECO:0000256" key="4">
    <source>
        <dbReference type="ARBA" id="ARBA00030759"/>
    </source>
</evidence>
<dbReference type="Gene3D" id="3.40.50.300">
    <property type="entry name" value="P-loop containing nucleotide triphosphate hydrolases"/>
    <property type="match status" value="1"/>
</dbReference>
<dbReference type="AlphaFoldDB" id="A0A0D7CR52"/>
<proteinExistence type="inferred from homology"/>
<dbReference type="InterPro" id="IPR000523">
    <property type="entry name" value="Mg_chelatse_chII-like_cat_dom"/>
</dbReference>
<comment type="caution">
    <text evidence="7">The sequence shown here is derived from an EMBL/GenBank/DDBJ whole genome shotgun (WGS) entry which is preliminary data.</text>
</comment>
<reference evidence="7 8" key="1">
    <citation type="submission" date="2014-09" db="EMBL/GenBank/DDBJ databases">
        <title>Draft genome sequence of Streptomyces natalensis ATCC 27448, producer of the antifungal pimaricin.</title>
        <authorList>
            <person name="Mendes M.V."/>
            <person name="Beites T."/>
            <person name="Pires S."/>
            <person name="Santos C.L."/>
            <person name="Moradas-Ferreira P."/>
        </authorList>
    </citation>
    <scope>NUCLEOTIDE SEQUENCE [LARGE SCALE GENOMIC DNA]</scope>
    <source>
        <strain evidence="7 8">ATCC 27448</strain>
    </source>
</reference>
<dbReference type="PROSITE" id="PS50234">
    <property type="entry name" value="VWFA"/>
    <property type="match status" value="1"/>
</dbReference>
<accession>A0A0D7CR52</accession>
<dbReference type="InterPro" id="IPR002035">
    <property type="entry name" value="VWF_A"/>
</dbReference>
<dbReference type="InterPro" id="IPR041628">
    <property type="entry name" value="ChlI/MoxR_AAA_lid"/>
</dbReference>
<dbReference type="Proteomes" id="UP000032458">
    <property type="component" value="Unassembled WGS sequence"/>
</dbReference>
<dbReference type="RefSeq" id="WP_044364499.1">
    <property type="nucleotide sequence ID" value="NZ_JRKI01000015.1"/>
</dbReference>
<dbReference type="SMART" id="SM00327">
    <property type="entry name" value="VWA"/>
    <property type="match status" value="1"/>
</dbReference>
<feature type="compositionally biased region" description="Acidic residues" evidence="5">
    <location>
        <begin position="340"/>
        <end position="360"/>
    </location>
</feature>
<dbReference type="EMBL" id="JRKI01000015">
    <property type="protein sequence ID" value="KIZ17892.1"/>
    <property type="molecule type" value="Genomic_DNA"/>
</dbReference>
<sequence length="692" mass="72523">MASVPYPFTAVAGMDDMRLGLLLNAISPAIGGVLVRGEKGTAKSTTVRGLAALMPSVEVITGCRFACAPADPDPGCPDGPHEADASEDRLTRMVELPVGASEDRLVGALDIERALSEGVKAFEPGLLADAHRGILYVDEVNLLHDHLIDLLLDAAAMGASYVEREGVSVRHASRFLLVGTMNPEEGELRPQLLDRFGLTVEVAASREPAQRVEVVRRRLAYEDDPAGFAGRWAGEEAALRERIAAARALLPDVALGEKALHQIAAACAAFEVDGMRADIVMARTATALAAWAGRTEVRSEDVRQAALLALPHRRRRNPFDAPGLDEDKLDEVLEEFGGADGDDDPDPEPEGPDGGPDDGPDGGPDGGGPGGVPPQGDGQEGPAQQTPPTGPDADAPGAPPEEPAGQPAPSAQGGEQAAVGAAEPFRTRRLDVPGLGEGADGRRSRARTAHGRTTGARRPKGALGALHLSATVRAAAPHQHARGRRGPGLVVRRDDLREAVREGREGNLVLFVVDASGSMAARKRMGAVKGAVLSLLLDAYQRRDKIGMITFRGKGAELALPPTSSVEAGAARLAQLPTGGRTPLSEGLLRAHEVLRVERLRDPSRRPLLVVVTDGRATGGPEPRLRAARAGRLLAAEGTASVVVDCETGPVRLGLAAELARELHGTAVTLDELRAESVSALVRTVQDHRRAA</sequence>
<dbReference type="NCBIfam" id="TIGR02442">
    <property type="entry name" value="Cob-chelat-sub"/>
    <property type="match status" value="1"/>
</dbReference>
<dbReference type="InterPro" id="IPR036465">
    <property type="entry name" value="vWFA_dom_sf"/>
</dbReference>
<dbReference type="InterPro" id="IPR027417">
    <property type="entry name" value="P-loop_NTPase"/>
</dbReference>
<dbReference type="SUPFAM" id="SSF52540">
    <property type="entry name" value="P-loop containing nucleoside triphosphate hydrolases"/>
    <property type="match status" value="1"/>
</dbReference>
<keyword evidence="3" id="KW-0067">ATP-binding</keyword>
<dbReference type="PANTHER" id="PTHR35023">
    <property type="entry name" value="CHELATASE-RELATED"/>
    <property type="match status" value="1"/>
</dbReference>